<keyword evidence="2" id="KW-1185">Reference proteome</keyword>
<evidence type="ECO:0000313" key="1">
    <source>
        <dbReference type="EMBL" id="MBU8874477.1"/>
    </source>
</evidence>
<reference evidence="1 2" key="1">
    <citation type="submission" date="2021-06" db="EMBL/GenBank/DDBJ databases">
        <authorList>
            <person name="Lee D.H."/>
        </authorList>
    </citation>
    <scope>NUCLEOTIDE SEQUENCE [LARGE SCALE GENOMIC DNA]</scope>
    <source>
        <strain evidence="1 2">MMS21-HV4-11</strain>
    </source>
</reference>
<dbReference type="RefSeq" id="WP_216960081.1">
    <property type="nucleotide sequence ID" value="NZ_JAHOPB010000001.1"/>
</dbReference>
<organism evidence="1 2">
    <name type="scientific">Reyranella humidisoli</name>
    <dbReference type="NCBI Taxonomy" id="2849149"/>
    <lineage>
        <taxon>Bacteria</taxon>
        <taxon>Pseudomonadati</taxon>
        <taxon>Pseudomonadota</taxon>
        <taxon>Alphaproteobacteria</taxon>
        <taxon>Hyphomicrobiales</taxon>
        <taxon>Reyranellaceae</taxon>
        <taxon>Reyranella</taxon>
    </lineage>
</organism>
<dbReference type="EMBL" id="JAHOPB010000001">
    <property type="protein sequence ID" value="MBU8874477.1"/>
    <property type="molecule type" value="Genomic_DNA"/>
</dbReference>
<accession>A0ABS6IIQ5</accession>
<name>A0ABS6IIQ5_9HYPH</name>
<comment type="caution">
    <text evidence="1">The sequence shown here is derived from an EMBL/GenBank/DDBJ whole genome shotgun (WGS) entry which is preliminary data.</text>
</comment>
<protein>
    <submittedName>
        <fullName evidence="1">Uncharacterized protein</fullName>
    </submittedName>
</protein>
<evidence type="ECO:0000313" key="2">
    <source>
        <dbReference type="Proteomes" id="UP000727907"/>
    </source>
</evidence>
<sequence>MAIQYFAKVTASDHETLQRIVKHYPLSSYADWHLKEMSRMSDWRSRRHAIKMVPVTPEEFEAYCKERGVPSDIITFKAFVCEKGGG</sequence>
<dbReference type="Proteomes" id="UP000727907">
    <property type="component" value="Unassembled WGS sequence"/>
</dbReference>
<gene>
    <name evidence="1" type="ORF">KQ910_11945</name>
</gene>
<proteinExistence type="predicted"/>